<evidence type="ECO:0000256" key="2">
    <source>
        <dbReference type="SAM" id="Coils"/>
    </source>
</evidence>
<dbReference type="AlphaFoldDB" id="A0A916JMF1"/>
<feature type="domain" description="PPM-type phosphatase" evidence="4">
    <location>
        <begin position="875"/>
        <end position="1101"/>
    </location>
</feature>
<keyword evidence="3" id="KW-1133">Transmembrane helix</keyword>
<keyword evidence="2" id="KW-0175">Coiled coil</keyword>
<dbReference type="KEGG" id="ptan:CRYO30217_01768"/>
<dbReference type="Pfam" id="PF07228">
    <property type="entry name" value="SpoIIE"/>
    <property type="match status" value="1"/>
</dbReference>
<dbReference type="SUPFAM" id="SSF81606">
    <property type="entry name" value="PP2C-like"/>
    <property type="match status" value="1"/>
</dbReference>
<feature type="transmembrane region" description="Helical" evidence="3">
    <location>
        <begin position="789"/>
        <end position="809"/>
    </location>
</feature>
<dbReference type="InterPro" id="IPR052016">
    <property type="entry name" value="Bact_Sigma-Reg"/>
</dbReference>
<dbReference type="SMART" id="SM00331">
    <property type="entry name" value="PP2C_SIG"/>
    <property type="match status" value="1"/>
</dbReference>
<proteinExistence type="predicted"/>
<dbReference type="Proteomes" id="UP000683507">
    <property type="component" value="Chromosome"/>
</dbReference>
<name>A0A916JMF1_9FLAO</name>
<dbReference type="InterPro" id="IPR013783">
    <property type="entry name" value="Ig-like_fold"/>
</dbReference>
<dbReference type="EMBL" id="OU015584">
    <property type="protein sequence ID" value="CAG5081944.1"/>
    <property type="molecule type" value="Genomic_DNA"/>
</dbReference>
<keyword evidence="3" id="KW-0472">Membrane</keyword>
<dbReference type="PANTHER" id="PTHR43156:SF9">
    <property type="entry name" value="HAMP DOMAIN-CONTAINING PROTEIN"/>
    <property type="match status" value="1"/>
</dbReference>
<evidence type="ECO:0000259" key="4">
    <source>
        <dbReference type="SMART" id="SM00331"/>
    </source>
</evidence>
<evidence type="ECO:0000313" key="5">
    <source>
        <dbReference type="EMBL" id="CAG5081944.1"/>
    </source>
</evidence>
<dbReference type="GO" id="GO:0016791">
    <property type="term" value="F:phosphatase activity"/>
    <property type="evidence" value="ECO:0007669"/>
    <property type="project" value="TreeGrafter"/>
</dbReference>
<dbReference type="Gene3D" id="2.130.10.10">
    <property type="entry name" value="YVTN repeat-like/Quinoprotein amine dehydrogenase"/>
    <property type="match status" value="2"/>
</dbReference>
<evidence type="ECO:0000256" key="1">
    <source>
        <dbReference type="ARBA" id="ARBA00022801"/>
    </source>
</evidence>
<reference evidence="5" key="1">
    <citation type="submission" date="2021-04" db="EMBL/GenBank/DDBJ databases">
        <authorList>
            <person name="Rodrigo-Torres L."/>
            <person name="Arahal R. D."/>
            <person name="Lucena T."/>
        </authorList>
    </citation>
    <scope>NUCLEOTIDE SEQUENCE</scope>
    <source>
        <strain evidence="5">AS29M-1</strain>
    </source>
</reference>
<dbReference type="InterPro" id="IPR036457">
    <property type="entry name" value="PPM-type-like_dom_sf"/>
</dbReference>
<dbReference type="InterPro" id="IPR015943">
    <property type="entry name" value="WD40/YVTN_repeat-like_dom_sf"/>
</dbReference>
<dbReference type="Gene3D" id="2.60.40.10">
    <property type="entry name" value="Immunoglobulins"/>
    <property type="match status" value="1"/>
</dbReference>
<sequence length="1101" mass="124233">MLLVSPKRRTVNKFLPSYSYKINYLSINLNHVIKKIKTLSYYLVLLVFIAFFSLSKQAQITAPHITNYTTKDYGALKSPEVWSIAQGDDGLMYFGFVNEIGVFDGETWSFIALENTLNITSLDYHEGRLYFGAYGKFGYLEANEHGDLSTTLLSKDAGVFSNVWRIHYLNGVTYFQSYEGIFAYNGEKVESILPKTSFHLSFTCNNKLFVRQRDVGLMQVNGLTPELINSHPILKEYGLFEAFQVSDKDAFIVTMEKGLQKTSADLSGSLSYLCPDTCSVFTNKGIIGGVQLSNNLFALYSANHGCYFTNAFGDYQGRIGQFSGLASDEVKDAYVDDNGKLWLATGNGIAKVEVMEPLEFIGEDFGVNGNVQCLAKFKGQKFVGTSLGLVKEDTNRTLFFKETSLKQQVWDIQVVEDKLFIATSGGLFETMDGENYTIKYGGNFNQIYYDELNKFLIVAGEDQTMILDGFANWGVFSYTAFSGGNKTNVVYDQKNNCYWVGSSTGGILKITFDGFEFNYKIYGLQEGEGLRVGEPIIPFDIEGSALFGTPLDLLEFTNEQEAMEELKSSGAWNDTMINYPEFYPGSFFEAEKYFLGSSKNYQYYLEAGVGILIGVVDNKVGVFNEGEFDVSKFNTLKLGRINFLQIEEEGMYVGGSGGMALVDLLTLLNADSVVRNVHVNIREITYNDSLSVGTYGDFKHLQVPYNRNNINFKIASTTIHNSTKPLYSWRLVGDNDSWSEWSSNTVLSFKNLHEGKYKLEVKAKDAFGNVSEVKSFSFEVETPWYRTTWAYLLYLLLFIVVVYLAIVLGRARLKAQNQRLEETVQERTEEIRHKNAELEHSYMEIAEQKQEITDSINYAQRIQQAILPLEENIEQYISEYFVLFQPKDIVSGDFYWFANTNGRSIFVCADCTGHGVPGAFMSMIGSDKLNQAILEGQLTNPADILSFVNVGIKRALRQNEEAENASRDGMDATIVSIDKQNMNLQVSGAHNSLVLIRDGELTEFKTTKVAVAGFTPEDQVYDLTEYDLKEGDCLYMTTDGYVDQFGGPKGKKLKSAVYKRMLLEIWQKPMDEQREYLSNYMKEWMGDHEQIDDICVVGIKV</sequence>
<accession>A0A916JMF1</accession>
<dbReference type="InterPro" id="IPR011123">
    <property type="entry name" value="Y_Y_Y"/>
</dbReference>
<dbReference type="SUPFAM" id="SSF50952">
    <property type="entry name" value="Soluble quinoprotein glucose dehydrogenase"/>
    <property type="match status" value="1"/>
</dbReference>
<feature type="transmembrane region" description="Helical" evidence="3">
    <location>
        <begin position="39"/>
        <end position="55"/>
    </location>
</feature>
<keyword evidence="1" id="KW-0378">Hydrolase</keyword>
<dbReference type="Gene3D" id="3.60.40.10">
    <property type="entry name" value="PPM-type phosphatase domain"/>
    <property type="match status" value="1"/>
</dbReference>
<evidence type="ECO:0000313" key="6">
    <source>
        <dbReference type="Proteomes" id="UP000683507"/>
    </source>
</evidence>
<organism evidence="5 6">
    <name type="scientific">Parvicella tangerina</name>
    <dbReference type="NCBI Taxonomy" id="2829795"/>
    <lineage>
        <taxon>Bacteria</taxon>
        <taxon>Pseudomonadati</taxon>
        <taxon>Bacteroidota</taxon>
        <taxon>Flavobacteriia</taxon>
        <taxon>Flavobacteriales</taxon>
        <taxon>Parvicellaceae</taxon>
        <taxon>Parvicella</taxon>
    </lineage>
</organism>
<evidence type="ECO:0000256" key="3">
    <source>
        <dbReference type="SAM" id="Phobius"/>
    </source>
</evidence>
<feature type="coiled-coil region" evidence="2">
    <location>
        <begin position="810"/>
        <end position="837"/>
    </location>
</feature>
<keyword evidence="3" id="KW-0812">Transmembrane</keyword>
<keyword evidence="6" id="KW-1185">Reference proteome</keyword>
<dbReference type="Pfam" id="PF07495">
    <property type="entry name" value="Y_Y_Y"/>
    <property type="match status" value="1"/>
</dbReference>
<dbReference type="InterPro" id="IPR001932">
    <property type="entry name" value="PPM-type_phosphatase-like_dom"/>
</dbReference>
<protein>
    <recommendedName>
        <fullName evidence="4">PPM-type phosphatase domain-containing protein</fullName>
    </recommendedName>
</protein>
<dbReference type="InterPro" id="IPR011041">
    <property type="entry name" value="Quinoprot_gluc/sorb_DH_b-prop"/>
</dbReference>
<dbReference type="PANTHER" id="PTHR43156">
    <property type="entry name" value="STAGE II SPORULATION PROTEIN E-RELATED"/>
    <property type="match status" value="1"/>
</dbReference>
<gene>
    <name evidence="5" type="ORF">CRYO30217_01768</name>
</gene>